<name>A0A5N5F5X7_9ROSA</name>
<protein>
    <submittedName>
        <fullName evidence="1">Uncharacterized protein</fullName>
    </submittedName>
</protein>
<organism evidence="1 2">
    <name type="scientific">Pyrus ussuriensis x Pyrus communis</name>
    <dbReference type="NCBI Taxonomy" id="2448454"/>
    <lineage>
        <taxon>Eukaryota</taxon>
        <taxon>Viridiplantae</taxon>
        <taxon>Streptophyta</taxon>
        <taxon>Embryophyta</taxon>
        <taxon>Tracheophyta</taxon>
        <taxon>Spermatophyta</taxon>
        <taxon>Magnoliopsida</taxon>
        <taxon>eudicotyledons</taxon>
        <taxon>Gunneridae</taxon>
        <taxon>Pentapetalae</taxon>
        <taxon>rosids</taxon>
        <taxon>fabids</taxon>
        <taxon>Rosales</taxon>
        <taxon>Rosaceae</taxon>
        <taxon>Amygdaloideae</taxon>
        <taxon>Maleae</taxon>
        <taxon>Pyrus</taxon>
    </lineage>
</organism>
<evidence type="ECO:0000313" key="2">
    <source>
        <dbReference type="Proteomes" id="UP000327157"/>
    </source>
</evidence>
<dbReference type="AlphaFoldDB" id="A0A5N5F5X7"/>
<comment type="caution">
    <text evidence="1">The sequence shown here is derived from an EMBL/GenBank/DDBJ whole genome shotgun (WGS) entry which is preliminary data.</text>
</comment>
<dbReference type="OrthoDB" id="852204at2759"/>
<reference evidence="2" key="2">
    <citation type="submission" date="2019-10" db="EMBL/GenBank/DDBJ databases">
        <title>A de novo genome assembly of a pear dwarfing rootstock.</title>
        <authorList>
            <person name="Wang F."/>
            <person name="Wang J."/>
            <person name="Li S."/>
            <person name="Zhang Y."/>
            <person name="Fang M."/>
            <person name="Ma L."/>
            <person name="Zhao Y."/>
            <person name="Jiang S."/>
        </authorList>
    </citation>
    <scope>NUCLEOTIDE SEQUENCE [LARGE SCALE GENOMIC DNA]</scope>
</reference>
<proteinExistence type="predicted"/>
<dbReference type="Proteomes" id="UP000327157">
    <property type="component" value="Chromosome 1"/>
</dbReference>
<reference evidence="1 2" key="3">
    <citation type="submission" date="2019-11" db="EMBL/GenBank/DDBJ databases">
        <title>A de novo genome assembly of a pear dwarfing rootstock.</title>
        <authorList>
            <person name="Wang F."/>
            <person name="Wang J."/>
            <person name="Li S."/>
            <person name="Zhang Y."/>
            <person name="Fang M."/>
            <person name="Ma L."/>
            <person name="Zhao Y."/>
            <person name="Jiang S."/>
        </authorList>
    </citation>
    <scope>NUCLEOTIDE SEQUENCE [LARGE SCALE GENOMIC DNA]</scope>
    <source>
        <strain evidence="1">S2</strain>
        <tissue evidence="1">Leaf</tissue>
    </source>
</reference>
<dbReference type="EMBL" id="SMOL01000768">
    <property type="protein sequence ID" value="KAB2597491.1"/>
    <property type="molecule type" value="Genomic_DNA"/>
</dbReference>
<reference evidence="1 2" key="1">
    <citation type="submission" date="2019-09" db="EMBL/GenBank/DDBJ databases">
        <authorList>
            <person name="Ou C."/>
        </authorList>
    </citation>
    <scope>NUCLEOTIDE SEQUENCE [LARGE SCALE GENOMIC DNA]</scope>
    <source>
        <strain evidence="1">S2</strain>
        <tissue evidence="1">Leaf</tissue>
    </source>
</reference>
<accession>A0A5N5F5X7</accession>
<sequence>MTSRNRGIKEHLDHFFACSEWLLGFSHSCECGTKNDGYEEIIRRAWTHLVMGVPMFCISEKSKAVPVALLKWNQVTFKSCLIVVEEVLWLKDGNHNSKFFYQSANARKAKNRIVKLQDDQGR</sequence>
<keyword evidence="2" id="KW-1185">Reference proteome</keyword>
<gene>
    <name evidence="1" type="ORF">D8674_000411</name>
</gene>
<evidence type="ECO:0000313" key="1">
    <source>
        <dbReference type="EMBL" id="KAB2597491.1"/>
    </source>
</evidence>